<dbReference type="GO" id="GO:1901135">
    <property type="term" value="P:carbohydrate derivative metabolic process"/>
    <property type="evidence" value="ECO:0007669"/>
    <property type="project" value="InterPro"/>
</dbReference>
<accession>A0A848KCM7</accession>
<keyword evidence="2" id="KW-1185">Reference proteome</keyword>
<protein>
    <submittedName>
        <fullName evidence="1">TobH protein</fullName>
    </submittedName>
</protein>
<evidence type="ECO:0000313" key="2">
    <source>
        <dbReference type="Proteomes" id="UP000535543"/>
    </source>
</evidence>
<gene>
    <name evidence="1" type="ORF">FGL95_13605</name>
</gene>
<dbReference type="InterPro" id="IPR046348">
    <property type="entry name" value="SIS_dom_sf"/>
</dbReference>
<proteinExistence type="predicted"/>
<organism evidence="1 2">
    <name type="scientific">Antrihabitans stalactiti</name>
    <dbReference type="NCBI Taxonomy" id="2584121"/>
    <lineage>
        <taxon>Bacteria</taxon>
        <taxon>Bacillati</taxon>
        <taxon>Actinomycetota</taxon>
        <taxon>Actinomycetes</taxon>
        <taxon>Mycobacteriales</taxon>
        <taxon>Nocardiaceae</taxon>
        <taxon>Antrihabitans</taxon>
    </lineage>
</organism>
<dbReference type="EMBL" id="VCQU01000004">
    <property type="protein sequence ID" value="NMN96069.1"/>
    <property type="molecule type" value="Genomic_DNA"/>
</dbReference>
<dbReference type="GO" id="GO:0097367">
    <property type="term" value="F:carbohydrate derivative binding"/>
    <property type="evidence" value="ECO:0007669"/>
    <property type="project" value="InterPro"/>
</dbReference>
<evidence type="ECO:0000313" key="1">
    <source>
        <dbReference type="EMBL" id="NMN96069.1"/>
    </source>
</evidence>
<comment type="caution">
    <text evidence="1">The sequence shown here is derived from an EMBL/GenBank/DDBJ whole genome shotgun (WGS) entry which is preliminary data.</text>
</comment>
<name>A0A848KCM7_9NOCA</name>
<dbReference type="Proteomes" id="UP000535543">
    <property type="component" value="Unassembled WGS sequence"/>
</dbReference>
<reference evidence="1 2" key="1">
    <citation type="submission" date="2019-05" db="EMBL/GenBank/DDBJ databases">
        <authorList>
            <person name="Lee S.D."/>
        </authorList>
    </citation>
    <scope>NUCLEOTIDE SEQUENCE [LARGE SCALE GENOMIC DNA]</scope>
    <source>
        <strain evidence="1 2">YC2-7</strain>
    </source>
</reference>
<reference evidence="1 2" key="2">
    <citation type="submission" date="2020-06" db="EMBL/GenBank/DDBJ databases">
        <title>Antribacter stalactiti gen. nov., sp. nov., a new member of the family Nacardiaceae isolated from a cave.</title>
        <authorList>
            <person name="Kim I.S."/>
        </authorList>
    </citation>
    <scope>NUCLEOTIDE SEQUENCE [LARGE SCALE GENOMIC DNA]</scope>
    <source>
        <strain evidence="1 2">YC2-7</strain>
    </source>
</reference>
<dbReference type="RefSeq" id="WP_169587601.1">
    <property type="nucleotide sequence ID" value="NZ_VCQU01000004.1"/>
</dbReference>
<dbReference type="SUPFAM" id="SSF53697">
    <property type="entry name" value="SIS domain"/>
    <property type="match status" value="1"/>
</dbReference>
<dbReference type="AlphaFoldDB" id="A0A848KCM7"/>
<sequence>MTAPSRVLDLDDVASLEAADSSGALRSAALGGAQVRATAAAVSEDALARLADLRPRSVLLVSGTGRAARAAAILVAAIGGNAGLPLLHLGGVPPWIGPLDVVVVAGDDAGDPKLMEAVDRGLRRGAEVVIAAPDEGPLRAAGAGRASMLAPRLTVAGHNTLARFLAAGIAVLAAVDRSRSGPFIPDLDFLADQLDAEAARDHPSNEVFHNPAKSLAARMQSRDIVLAGDSAATTELARHGSDVLVRAAGTVSAAVDLADVVAAARTLARSGQSGSAPDYDPFFHDEQLDGPAPRNQVRVFALSTDSDRTQAQRRIAVLPDAQLVVADDEDVGQAVAGPAPLGGTDTVRTGRELEQLAILAVRIEMAAAYMQLLGGVDDGESG</sequence>